<dbReference type="InterPro" id="IPR050361">
    <property type="entry name" value="MPP/UQCRC_Complex"/>
</dbReference>
<dbReference type="AlphaFoldDB" id="A0AA86N265"/>
<feature type="domain" description="Peptidase M16 N-terminal" evidence="1">
    <location>
        <begin position="66"/>
        <end position="176"/>
    </location>
</feature>
<protein>
    <submittedName>
        <fullName evidence="3">Insulinase family protein</fullName>
    </submittedName>
</protein>
<dbReference type="InterPro" id="IPR011765">
    <property type="entry name" value="Pept_M16_N"/>
</dbReference>
<dbReference type="GO" id="GO:0046872">
    <property type="term" value="F:metal ion binding"/>
    <property type="evidence" value="ECO:0007669"/>
    <property type="project" value="InterPro"/>
</dbReference>
<dbReference type="Pfam" id="PF05193">
    <property type="entry name" value="Peptidase_M16_C"/>
    <property type="match status" value="1"/>
</dbReference>
<dbReference type="Gene3D" id="3.30.830.10">
    <property type="entry name" value="Metalloenzyme, LuxS/M16 peptidase-like"/>
    <property type="match status" value="2"/>
</dbReference>
<keyword evidence="4" id="KW-1185">Reference proteome</keyword>
<dbReference type="Proteomes" id="UP001179121">
    <property type="component" value="Chromosome"/>
</dbReference>
<reference evidence="3" key="1">
    <citation type="submission" date="2022-10" db="EMBL/GenBank/DDBJ databases">
        <authorList>
            <person name="Koch H."/>
        </authorList>
    </citation>
    <scope>NUCLEOTIDE SEQUENCE</scope>
    <source>
        <strain evidence="3">DNF</strain>
    </source>
</reference>
<dbReference type="PANTHER" id="PTHR11851">
    <property type="entry name" value="METALLOPROTEASE"/>
    <property type="match status" value="1"/>
</dbReference>
<dbReference type="Pfam" id="PF00675">
    <property type="entry name" value="Peptidase_M16"/>
    <property type="match status" value="1"/>
</dbReference>
<name>A0AA86N265_9BACT</name>
<dbReference type="EMBL" id="OX365700">
    <property type="protein sequence ID" value="CAI4033443.1"/>
    <property type="molecule type" value="Genomic_DNA"/>
</dbReference>
<dbReference type="SUPFAM" id="SSF63411">
    <property type="entry name" value="LuxS/MPP-like metallohydrolase"/>
    <property type="match status" value="2"/>
</dbReference>
<proteinExistence type="predicted"/>
<evidence type="ECO:0000259" key="2">
    <source>
        <dbReference type="Pfam" id="PF05193"/>
    </source>
</evidence>
<dbReference type="RefSeq" id="WP_289270646.1">
    <property type="nucleotide sequence ID" value="NZ_OX365700.1"/>
</dbReference>
<evidence type="ECO:0000313" key="3">
    <source>
        <dbReference type="EMBL" id="CAI4033443.1"/>
    </source>
</evidence>
<gene>
    <name evidence="3" type="ORF">DNFV4_03879</name>
</gene>
<accession>A0AA86N265</accession>
<dbReference type="PANTHER" id="PTHR11851:SF224">
    <property type="entry name" value="PROCESSING PROTEASE"/>
    <property type="match status" value="1"/>
</dbReference>
<organism evidence="3 4">
    <name type="scientific">Nitrospira tepida</name>
    <dbReference type="NCBI Taxonomy" id="2973512"/>
    <lineage>
        <taxon>Bacteria</taxon>
        <taxon>Pseudomonadati</taxon>
        <taxon>Nitrospirota</taxon>
        <taxon>Nitrospiria</taxon>
        <taxon>Nitrospirales</taxon>
        <taxon>Nitrospiraceae</taxon>
        <taxon>Nitrospira</taxon>
    </lineage>
</organism>
<evidence type="ECO:0000259" key="1">
    <source>
        <dbReference type="Pfam" id="PF00675"/>
    </source>
</evidence>
<dbReference type="KEGG" id="nti:DNFV4_03879"/>
<feature type="domain" description="Peptidase M16 C-terminal" evidence="2">
    <location>
        <begin position="209"/>
        <end position="386"/>
    </location>
</feature>
<sequence length="465" mass="51148">MRPSRQKTGSRWSNQTRLATVLRSLLGLLALVTCWTAPALPAELRPVRFVMPNGLTVLFLEQHALPIVEAHALVRVGSAQDSPDKAGLANLVSSLLDEGTMTLTSAQIAEQIEFVGGSIGARATEDYTTATVRTLKKDVDLGLSLLADILQRPSFPKHEFERVRSELIGQVISEKDEPGTLAMKAFNQVVFTGHPYRWPVTGSEETLPKISHQDVLTFHSQHYFPNQTILSIVGDLSHDEAASLATKYFGAWKRGAASSPKLPKPHSLERAAVKLIDKELTQSSIVIGHVGVSRSNPDYYAVSVMNQILGSGGFGSRLMDNIRDKQGLAYGVMSLFDARLVPGPFYISLQTRTEATNQAIAGVLHELRAMREAPVSDQELADAKAYLMGSFALRLDTTSKLAQTLGLVEFHNLGLDYFTHYPQWIERVTKEDVLRVAKQYLDPQRVALIVVGDQGKAKVRLETKP</sequence>
<evidence type="ECO:0000313" key="4">
    <source>
        <dbReference type="Proteomes" id="UP001179121"/>
    </source>
</evidence>
<dbReference type="InterPro" id="IPR011249">
    <property type="entry name" value="Metalloenz_LuxS/M16"/>
</dbReference>
<dbReference type="InterPro" id="IPR007863">
    <property type="entry name" value="Peptidase_M16_C"/>
</dbReference>